<evidence type="ECO:0000256" key="4">
    <source>
        <dbReference type="ARBA" id="ARBA00022833"/>
    </source>
</evidence>
<evidence type="ECO:0000313" key="6">
    <source>
        <dbReference type="EMBL" id="CAB4647505.1"/>
    </source>
</evidence>
<gene>
    <name evidence="5" type="ORF">UFOPK2166_00175</name>
    <name evidence="6" type="ORF">UFOPK2195_00281</name>
    <name evidence="7" type="ORF">UFOPK2657_00003</name>
    <name evidence="8" type="ORF">UFOPK4000_00047</name>
</gene>
<comment type="cofactor">
    <cofactor evidence="1">
        <name>Zn(2+)</name>
        <dbReference type="ChEBI" id="CHEBI:29105"/>
    </cofactor>
</comment>
<dbReference type="EMBL" id="CAEZYG010000001">
    <property type="protein sequence ID" value="CAB4700958.1"/>
    <property type="molecule type" value="Genomic_DNA"/>
</dbReference>
<keyword evidence="3" id="KW-0378">Hydrolase</keyword>
<reference evidence="6" key="1">
    <citation type="submission" date="2020-05" db="EMBL/GenBank/DDBJ databases">
        <authorList>
            <person name="Chiriac C."/>
            <person name="Salcher M."/>
            <person name="Ghai R."/>
            <person name="Kavagutti S V."/>
        </authorList>
    </citation>
    <scope>NUCLEOTIDE SEQUENCE</scope>
</reference>
<dbReference type="InterPro" id="IPR023871">
    <property type="entry name" value="MftE"/>
</dbReference>
<dbReference type="EMBL" id="CAEZWB010000011">
    <property type="protein sequence ID" value="CAB4640657.1"/>
    <property type="molecule type" value="Genomic_DNA"/>
</dbReference>
<dbReference type="NCBIfam" id="TIGR03964">
    <property type="entry name" value="mycofact_creat"/>
    <property type="match status" value="1"/>
</dbReference>
<evidence type="ECO:0000313" key="5">
    <source>
        <dbReference type="EMBL" id="CAB4640657.1"/>
    </source>
</evidence>
<accession>A0A6J6KH93</accession>
<evidence type="ECO:0000313" key="7">
    <source>
        <dbReference type="EMBL" id="CAB4700958.1"/>
    </source>
</evidence>
<dbReference type="PANTHER" id="PTHR35005">
    <property type="entry name" value="3-DEHYDRO-SCYLLO-INOSOSE HYDROLASE"/>
    <property type="match status" value="1"/>
</dbReference>
<dbReference type="EMBL" id="CAFBOT010000003">
    <property type="protein sequence ID" value="CAB4980050.1"/>
    <property type="molecule type" value="Genomic_DNA"/>
</dbReference>
<dbReference type="InterPro" id="IPR003785">
    <property type="entry name" value="Creatininase/forma_Hydrolase"/>
</dbReference>
<dbReference type="GO" id="GO:0046872">
    <property type="term" value="F:metal ion binding"/>
    <property type="evidence" value="ECO:0007669"/>
    <property type="project" value="UniProtKB-KW"/>
</dbReference>
<keyword evidence="4" id="KW-0862">Zinc</keyword>
<dbReference type="Pfam" id="PF02633">
    <property type="entry name" value="Creatininase"/>
    <property type="match status" value="1"/>
</dbReference>
<dbReference type="Gene3D" id="3.40.50.10310">
    <property type="entry name" value="Creatininase"/>
    <property type="match status" value="1"/>
</dbReference>
<proteinExistence type="predicted"/>
<evidence type="ECO:0000256" key="3">
    <source>
        <dbReference type="ARBA" id="ARBA00022801"/>
    </source>
</evidence>
<dbReference type="GO" id="GO:0016811">
    <property type="term" value="F:hydrolase activity, acting on carbon-nitrogen (but not peptide) bonds, in linear amides"/>
    <property type="evidence" value="ECO:0007669"/>
    <property type="project" value="TreeGrafter"/>
</dbReference>
<organism evidence="6">
    <name type="scientific">freshwater metagenome</name>
    <dbReference type="NCBI Taxonomy" id="449393"/>
    <lineage>
        <taxon>unclassified sequences</taxon>
        <taxon>metagenomes</taxon>
        <taxon>ecological metagenomes</taxon>
    </lineage>
</organism>
<sequence>MAEKHALASVASTDITARDFTIVAVPLGSCEQHGPHLPLGTDSIIADYLCQQLASHLASIVVAPTIAISASGEHAGFAGTLSIGTDALSTVLTELVRSADWADAVIFVNGHGGNAEAVTRALRTAKLEGRKAFAWWPSLPDADAHAGFAETSMMLAIAPQLVDMSRAQKGNTASLAELEPALRAEGILGVSANGILGDPRDANAQKGFDYLNQLRQSLSEFVLEHCLIAVNP</sequence>
<keyword evidence="2" id="KW-0479">Metal-binding</keyword>
<dbReference type="SUPFAM" id="SSF102215">
    <property type="entry name" value="Creatininase"/>
    <property type="match status" value="1"/>
</dbReference>
<name>A0A6J6KH93_9ZZZZ</name>
<dbReference type="EMBL" id="CAEZWH010000032">
    <property type="protein sequence ID" value="CAB4647505.1"/>
    <property type="molecule type" value="Genomic_DNA"/>
</dbReference>
<dbReference type="GO" id="GO:0009231">
    <property type="term" value="P:riboflavin biosynthetic process"/>
    <property type="evidence" value="ECO:0007669"/>
    <property type="project" value="TreeGrafter"/>
</dbReference>
<evidence type="ECO:0000256" key="2">
    <source>
        <dbReference type="ARBA" id="ARBA00022723"/>
    </source>
</evidence>
<dbReference type="AlphaFoldDB" id="A0A6J6KH93"/>
<protein>
    <submittedName>
        <fullName evidence="6">Unannotated protein</fullName>
    </submittedName>
</protein>
<evidence type="ECO:0000256" key="1">
    <source>
        <dbReference type="ARBA" id="ARBA00001947"/>
    </source>
</evidence>
<dbReference type="PANTHER" id="PTHR35005:SF1">
    <property type="entry name" value="2-AMINO-5-FORMYLAMINO-6-RIBOSYLAMINOPYRIMIDIN-4(3H)-ONE 5'-MONOPHOSPHATE DEFORMYLASE"/>
    <property type="match status" value="1"/>
</dbReference>
<dbReference type="InterPro" id="IPR024087">
    <property type="entry name" value="Creatininase-like_sf"/>
</dbReference>
<evidence type="ECO:0000313" key="8">
    <source>
        <dbReference type="EMBL" id="CAB4980050.1"/>
    </source>
</evidence>